<sequence length="325" mass="36913">MTHVESKIAQASLKNRELLTILSQTDHAPAQLAQQRRLITDLNAALDESDRKLAFLSEKRHKEFREHKAYRDSFVRRHLYKASGKGEKFAEKAKKEEEEYFAVLQKEQQYQGVHRDLKEQLAKAQEESSRLDGEVTRHESAQGELDRMYESIFGGPTEGLPEEDAAEEKVKSAMRAYQVARGRAEEEHMAVQLLGDAQKRMGSAIRSMQEALSASQYDMWSSNSFADMMERNALHRAEAETISARMQVVQAQRFDPRSMARVQQAAARLDQIAAEAQGRFGDLDAEFRRKEKELNDARVALQKVRERAFESLSEPPPAYGAGVGL</sequence>
<evidence type="ECO:0000256" key="2">
    <source>
        <dbReference type="SAM" id="MobiDB-lite"/>
    </source>
</evidence>
<dbReference type="PANTHER" id="PTHR21974">
    <property type="entry name" value="RE15880P"/>
    <property type="match status" value="1"/>
</dbReference>
<dbReference type="Proteomes" id="UP001175000">
    <property type="component" value="Unassembled WGS sequence"/>
</dbReference>
<feature type="coiled-coil region" evidence="1">
    <location>
        <begin position="32"/>
        <end position="59"/>
    </location>
</feature>
<feature type="region of interest" description="Disordered" evidence="2">
    <location>
        <begin position="122"/>
        <end position="141"/>
    </location>
</feature>
<evidence type="ECO:0000313" key="4">
    <source>
        <dbReference type="Proteomes" id="UP001175000"/>
    </source>
</evidence>
<gene>
    <name evidence="3" type="ORF">B0T14DRAFT_426012</name>
</gene>
<evidence type="ECO:0000313" key="3">
    <source>
        <dbReference type="EMBL" id="KAK0624281.1"/>
    </source>
</evidence>
<accession>A0AA39WZA2</accession>
<evidence type="ECO:0000256" key="1">
    <source>
        <dbReference type="SAM" id="Coils"/>
    </source>
</evidence>
<dbReference type="PANTHER" id="PTHR21974:SF2">
    <property type="entry name" value="RE15880P"/>
    <property type="match status" value="1"/>
</dbReference>
<reference evidence="3" key="1">
    <citation type="submission" date="2023-06" db="EMBL/GenBank/DDBJ databases">
        <title>Genome-scale phylogeny and comparative genomics of the fungal order Sordariales.</title>
        <authorList>
            <consortium name="Lawrence Berkeley National Laboratory"/>
            <person name="Hensen N."/>
            <person name="Bonometti L."/>
            <person name="Westerberg I."/>
            <person name="Brannstrom I.O."/>
            <person name="Guillou S."/>
            <person name="Cros-Aarteil S."/>
            <person name="Calhoun S."/>
            <person name="Haridas S."/>
            <person name="Kuo A."/>
            <person name="Mondo S."/>
            <person name="Pangilinan J."/>
            <person name="Riley R."/>
            <person name="Labutti K."/>
            <person name="Andreopoulos B."/>
            <person name="Lipzen A."/>
            <person name="Chen C."/>
            <person name="Yanf M."/>
            <person name="Daum C."/>
            <person name="Ng V."/>
            <person name="Clum A."/>
            <person name="Steindorff A."/>
            <person name="Ohm R."/>
            <person name="Martin F."/>
            <person name="Silar P."/>
            <person name="Natvig D."/>
            <person name="Lalanne C."/>
            <person name="Gautier V."/>
            <person name="Ament-Velasquez S.L."/>
            <person name="Kruys A."/>
            <person name="Hutchinson M.I."/>
            <person name="Powell A.J."/>
            <person name="Barry K."/>
            <person name="Miller A.N."/>
            <person name="Grigoriev I.V."/>
            <person name="Debuchy R."/>
            <person name="Gladieux P."/>
            <person name="Thoren M.H."/>
            <person name="Johannesson H."/>
        </authorList>
    </citation>
    <scope>NUCLEOTIDE SEQUENCE</scope>
    <source>
        <strain evidence="3">CBS 606.72</strain>
    </source>
</reference>
<keyword evidence="1" id="KW-0175">Coiled coil</keyword>
<proteinExistence type="predicted"/>
<dbReference type="AlphaFoldDB" id="A0AA39WZA2"/>
<organism evidence="3 4">
    <name type="scientific">Immersiella caudata</name>
    <dbReference type="NCBI Taxonomy" id="314043"/>
    <lineage>
        <taxon>Eukaryota</taxon>
        <taxon>Fungi</taxon>
        <taxon>Dikarya</taxon>
        <taxon>Ascomycota</taxon>
        <taxon>Pezizomycotina</taxon>
        <taxon>Sordariomycetes</taxon>
        <taxon>Sordariomycetidae</taxon>
        <taxon>Sordariales</taxon>
        <taxon>Lasiosphaeriaceae</taxon>
        <taxon>Immersiella</taxon>
    </lineage>
</organism>
<protein>
    <submittedName>
        <fullName evidence="3">Uncharacterized protein</fullName>
    </submittedName>
</protein>
<keyword evidence="4" id="KW-1185">Reference proteome</keyword>
<name>A0AA39WZA2_9PEZI</name>
<dbReference type="EMBL" id="JAULSU010000003">
    <property type="protein sequence ID" value="KAK0624281.1"/>
    <property type="molecule type" value="Genomic_DNA"/>
</dbReference>
<comment type="caution">
    <text evidence="3">The sequence shown here is derived from an EMBL/GenBank/DDBJ whole genome shotgun (WGS) entry which is preliminary data.</text>
</comment>